<dbReference type="EMBL" id="CM029043">
    <property type="protein sequence ID" value="KAG2609179.1"/>
    <property type="molecule type" value="Genomic_DNA"/>
</dbReference>
<sequence length="116" mass="12571">MARCKETAEAWIPCARGGGFNCRQRFGPVPCKFWCRHGRPSASLLSSHPLSTTKIEPPLHTESPQPFYTSKLPLESRRHTPSSSAICCRRSHAAGVVFGGGEVGEMVHGEEGLPLG</sequence>
<dbReference type="AlphaFoldDB" id="A0A8T0TMM3"/>
<protein>
    <submittedName>
        <fullName evidence="1">Uncharacterized protein</fullName>
    </submittedName>
</protein>
<evidence type="ECO:0000313" key="1">
    <source>
        <dbReference type="EMBL" id="KAG2609179.1"/>
    </source>
</evidence>
<organism evidence="1 2">
    <name type="scientific">Panicum virgatum</name>
    <name type="common">Blackwell switchgrass</name>
    <dbReference type="NCBI Taxonomy" id="38727"/>
    <lineage>
        <taxon>Eukaryota</taxon>
        <taxon>Viridiplantae</taxon>
        <taxon>Streptophyta</taxon>
        <taxon>Embryophyta</taxon>
        <taxon>Tracheophyta</taxon>
        <taxon>Spermatophyta</taxon>
        <taxon>Magnoliopsida</taxon>
        <taxon>Liliopsida</taxon>
        <taxon>Poales</taxon>
        <taxon>Poaceae</taxon>
        <taxon>PACMAD clade</taxon>
        <taxon>Panicoideae</taxon>
        <taxon>Panicodae</taxon>
        <taxon>Paniceae</taxon>
        <taxon>Panicinae</taxon>
        <taxon>Panicum</taxon>
        <taxon>Panicum sect. Hiantes</taxon>
    </lineage>
</organism>
<dbReference type="Proteomes" id="UP000823388">
    <property type="component" value="Chromosome 4K"/>
</dbReference>
<gene>
    <name evidence="1" type="ORF">PVAP13_4KG151881</name>
</gene>
<accession>A0A8T0TMM3</accession>
<proteinExistence type="predicted"/>
<name>A0A8T0TMM3_PANVG</name>
<keyword evidence="2" id="KW-1185">Reference proteome</keyword>
<reference evidence="1" key="1">
    <citation type="submission" date="2020-05" db="EMBL/GenBank/DDBJ databases">
        <title>WGS assembly of Panicum virgatum.</title>
        <authorList>
            <person name="Lovell J.T."/>
            <person name="Jenkins J."/>
            <person name="Shu S."/>
            <person name="Juenger T.E."/>
            <person name="Schmutz J."/>
        </authorList>
    </citation>
    <scope>NUCLEOTIDE SEQUENCE</scope>
    <source>
        <strain evidence="1">AP13</strain>
    </source>
</reference>
<evidence type="ECO:0000313" key="2">
    <source>
        <dbReference type="Proteomes" id="UP000823388"/>
    </source>
</evidence>
<comment type="caution">
    <text evidence="1">The sequence shown here is derived from an EMBL/GenBank/DDBJ whole genome shotgun (WGS) entry which is preliminary data.</text>
</comment>